<feature type="region of interest" description="Disordered" evidence="1">
    <location>
        <begin position="1"/>
        <end position="37"/>
    </location>
</feature>
<dbReference type="AlphaFoldDB" id="A0ABC9BCR6"/>
<feature type="compositionally biased region" description="Polar residues" evidence="1">
    <location>
        <begin position="1"/>
        <end position="20"/>
    </location>
</feature>
<feature type="compositionally biased region" description="Basic and acidic residues" evidence="1">
    <location>
        <begin position="147"/>
        <end position="156"/>
    </location>
</feature>
<evidence type="ECO:0000256" key="1">
    <source>
        <dbReference type="SAM" id="MobiDB-lite"/>
    </source>
</evidence>
<dbReference type="EMBL" id="OZ075135">
    <property type="protein sequence ID" value="CAL4999209.1"/>
    <property type="molecule type" value="Genomic_DNA"/>
</dbReference>
<proteinExistence type="predicted"/>
<reference evidence="2 3" key="2">
    <citation type="submission" date="2024-10" db="EMBL/GenBank/DDBJ databases">
        <authorList>
            <person name="Ryan C."/>
        </authorList>
    </citation>
    <scope>NUCLEOTIDE SEQUENCE [LARGE SCALE GENOMIC DNA]</scope>
</reference>
<sequence length="316" mass="34514">MDVAFSPTTTTPNFLLSSSLDGPPRLSPAPGAIAPPPPLLLAENDVVQAAASFGEDEFQATQTQLSAEEFQALMLELDQCEPLSSEDAIQQLQALPSGENDDDAQLQAPPQFAVDDDDQILAALRCEEDTKDQEMLAAQPPPQSGAPRHDDGEPAARRRQATKQSAHKKSMKGQRELLRSWHRWIATCVLTRQFRAPEVSGGRTALRCQCLELARAEGPCPCRRRCALHQEGAPGREWIRAARGGGGRIPPLGGVDEVVVPALWAGDGAEAVAQYARWRRGVWMPTRFYLQRAAERRKVAGFEERGDGDGDGWMSE</sequence>
<protein>
    <submittedName>
        <fullName evidence="2">Uncharacterized protein</fullName>
    </submittedName>
</protein>
<evidence type="ECO:0000313" key="3">
    <source>
        <dbReference type="Proteomes" id="UP001497457"/>
    </source>
</evidence>
<name>A0ABC9BCR6_9POAL</name>
<accession>A0ABC9BCR6</accession>
<reference evidence="3" key="1">
    <citation type="submission" date="2024-06" db="EMBL/GenBank/DDBJ databases">
        <authorList>
            <person name="Ryan C."/>
        </authorList>
    </citation>
    <scope>NUCLEOTIDE SEQUENCE [LARGE SCALE GENOMIC DNA]</scope>
</reference>
<gene>
    <name evidence="2" type="ORF">URODEC1_LOCUS64210</name>
</gene>
<dbReference type="Proteomes" id="UP001497457">
    <property type="component" value="Chromosome 25rd"/>
</dbReference>
<feature type="region of interest" description="Disordered" evidence="1">
    <location>
        <begin position="131"/>
        <end position="174"/>
    </location>
</feature>
<organism evidence="2 3">
    <name type="scientific">Urochloa decumbens</name>
    <dbReference type="NCBI Taxonomy" id="240449"/>
    <lineage>
        <taxon>Eukaryota</taxon>
        <taxon>Viridiplantae</taxon>
        <taxon>Streptophyta</taxon>
        <taxon>Embryophyta</taxon>
        <taxon>Tracheophyta</taxon>
        <taxon>Spermatophyta</taxon>
        <taxon>Magnoliopsida</taxon>
        <taxon>Liliopsida</taxon>
        <taxon>Poales</taxon>
        <taxon>Poaceae</taxon>
        <taxon>PACMAD clade</taxon>
        <taxon>Panicoideae</taxon>
        <taxon>Panicodae</taxon>
        <taxon>Paniceae</taxon>
        <taxon>Melinidinae</taxon>
        <taxon>Urochloa</taxon>
    </lineage>
</organism>
<keyword evidence="3" id="KW-1185">Reference proteome</keyword>
<evidence type="ECO:0000313" key="2">
    <source>
        <dbReference type="EMBL" id="CAL4999209.1"/>
    </source>
</evidence>
<feature type="compositionally biased region" description="Basic residues" evidence="1">
    <location>
        <begin position="157"/>
        <end position="172"/>
    </location>
</feature>